<dbReference type="FunFam" id="3.40.50.300:FF:000016">
    <property type="entry name" value="Oligopeptide ABC transporter ATP-binding component"/>
    <property type="match status" value="1"/>
</dbReference>
<dbReference type="SMART" id="SM00382">
    <property type="entry name" value="AAA"/>
    <property type="match status" value="1"/>
</dbReference>
<dbReference type="GO" id="GO:0016887">
    <property type="term" value="F:ATP hydrolysis activity"/>
    <property type="evidence" value="ECO:0007669"/>
    <property type="project" value="InterPro"/>
</dbReference>
<dbReference type="SUPFAM" id="SSF52540">
    <property type="entry name" value="P-loop containing nucleoside triphosphate hydrolases"/>
    <property type="match status" value="1"/>
</dbReference>
<evidence type="ECO:0000256" key="5">
    <source>
        <dbReference type="ARBA" id="ARBA00022840"/>
    </source>
</evidence>
<evidence type="ECO:0000313" key="7">
    <source>
        <dbReference type="EMBL" id="NIA67879.1"/>
    </source>
</evidence>
<dbReference type="PROSITE" id="PS50893">
    <property type="entry name" value="ABC_TRANSPORTER_2"/>
    <property type="match status" value="1"/>
</dbReference>
<dbReference type="InterPro" id="IPR017871">
    <property type="entry name" value="ABC_transporter-like_CS"/>
</dbReference>
<dbReference type="GO" id="GO:0005524">
    <property type="term" value="F:ATP binding"/>
    <property type="evidence" value="ECO:0007669"/>
    <property type="project" value="UniProtKB-KW"/>
</dbReference>
<keyword evidence="8" id="KW-1185">Reference proteome</keyword>
<keyword evidence="4" id="KW-0547">Nucleotide-binding</keyword>
<evidence type="ECO:0000256" key="4">
    <source>
        <dbReference type="ARBA" id="ARBA00022741"/>
    </source>
</evidence>
<keyword evidence="5 7" id="KW-0067">ATP-binding</keyword>
<protein>
    <submittedName>
        <fullName evidence="7">ABC transporter ATP-binding protein</fullName>
    </submittedName>
</protein>
<comment type="subcellular location">
    <subcellularLocation>
        <location evidence="1">Cell inner membrane</location>
        <topology evidence="1">Peripheral membrane protein</topology>
    </subcellularLocation>
</comment>
<dbReference type="GO" id="GO:0015833">
    <property type="term" value="P:peptide transport"/>
    <property type="evidence" value="ECO:0007669"/>
    <property type="project" value="InterPro"/>
</dbReference>
<dbReference type="NCBIfam" id="TIGR01727">
    <property type="entry name" value="oligo_HPY"/>
    <property type="match status" value="1"/>
</dbReference>
<name>A0A967EVI1_9PROT</name>
<evidence type="ECO:0000259" key="6">
    <source>
        <dbReference type="PROSITE" id="PS50893"/>
    </source>
</evidence>
<keyword evidence="3" id="KW-0813">Transport</keyword>
<comment type="caution">
    <text evidence="7">The sequence shown here is derived from an EMBL/GenBank/DDBJ whole genome shotgun (WGS) entry which is preliminary data.</text>
</comment>
<dbReference type="InterPro" id="IPR027417">
    <property type="entry name" value="P-loop_NTPase"/>
</dbReference>
<dbReference type="InterPro" id="IPR003439">
    <property type="entry name" value="ABC_transporter-like_ATP-bd"/>
</dbReference>
<organism evidence="7 8">
    <name type="scientific">Pelagibius litoralis</name>
    <dbReference type="NCBI Taxonomy" id="374515"/>
    <lineage>
        <taxon>Bacteria</taxon>
        <taxon>Pseudomonadati</taxon>
        <taxon>Pseudomonadota</taxon>
        <taxon>Alphaproteobacteria</taxon>
        <taxon>Rhodospirillales</taxon>
        <taxon>Rhodovibrionaceae</taxon>
        <taxon>Pelagibius</taxon>
    </lineage>
</organism>
<dbReference type="PANTHER" id="PTHR43776">
    <property type="entry name" value="TRANSPORT ATP-BINDING PROTEIN"/>
    <property type="match status" value="1"/>
</dbReference>
<evidence type="ECO:0000313" key="8">
    <source>
        <dbReference type="Proteomes" id="UP000761264"/>
    </source>
</evidence>
<gene>
    <name evidence="7" type="ORF">HBA54_04675</name>
</gene>
<dbReference type="Pfam" id="PF00005">
    <property type="entry name" value="ABC_tran"/>
    <property type="match status" value="1"/>
</dbReference>
<dbReference type="Pfam" id="PF08352">
    <property type="entry name" value="oligo_HPY"/>
    <property type="match status" value="1"/>
</dbReference>
<dbReference type="CDD" id="cd03257">
    <property type="entry name" value="ABC_NikE_OppD_transporters"/>
    <property type="match status" value="1"/>
</dbReference>
<evidence type="ECO:0000256" key="3">
    <source>
        <dbReference type="ARBA" id="ARBA00022448"/>
    </source>
</evidence>
<dbReference type="Gene3D" id="3.40.50.300">
    <property type="entry name" value="P-loop containing nucleotide triphosphate hydrolases"/>
    <property type="match status" value="1"/>
</dbReference>
<dbReference type="PANTHER" id="PTHR43776:SF7">
    <property type="entry name" value="D,D-DIPEPTIDE TRANSPORT ATP-BINDING PROTEIN DDPF-RELATED"/>
    <property type="match status" value="1"/>
</dbReference>
<comment type="similarity">
    <text evidence="2">Belongs to the ABC transporter superfamily.</text>
</comment>
<dbReference type="Proteomes" id="UP000761264">
    <property type="component" value="Unassembled WGS sequence"/>
</dbReference>
<dbReference type="InterPro" id="IPR003593">
    <property type="entry name" value="AAA+_ATPase"/>
</dbReference>
<dbReference type="PROSITE" id="PS00211">
    <property type="entry name" value="ABC_TRANSPORTER_1"/>
    <property type="match status" value="1"/>
</dbReference>
<reference evidence="7" key="1">
    <citation type="submission" date="2020-03" db="EMBL/GenBank/DDBJ databases">
        <title>Genome of Pelagibius litoralis DSM 21314T.</title>
        <authorList>
            <person name="Wang G."/>
        </authorList>
    </citation>
    <scope>NUCLEOTIDE SEQUENCE</scope>
    <source>
        <strain evidence="7">DSM 21314</strain>
    </source>
</reference>
<feature type="domain" description="ABC transporter" evidence="6">
    <location>
        <begin position="7"/>
        <end position="256"/>
    </location>
</feature>
<dbReference type="RefSeq" id="WP_167221896.1">
    <property type="nucleotide sequence ID" value="NZ_JAAQPH010000003.1"/>
</dbReference>
<proteinExistence type="inferred from homology"/>
<evidence type="ECO:0000256" key="1">
    <source>
        <dbReference type="ARBA" id="ARBA00004417"/>
    </source>
</evidence>
<dbReference type="AlphaFoldDB" id="A0A967EVI1"/>
<dbReference type="InterPro" id="IPR050319">
    <property type="entry name" value="ABC_transp_ATP-bind"/>
</dbReference>
<dbReference type="EMBL" id="JAAQPH010000003">
    <property type="protein sequence ID" value="NIA67879.1"/>
    <property type="molecule type" value="Genomic_DNA"/>
</dbReference>
<sequence length="322" mass="35424">MTVAPILKLQGVTKDFTVTSSAFGKVLSSLRAVNDVTLEVMPGETLGIVGESGCGKTTLGRLILRLTQATEGRIEFQGRDITRLPPGQMRDLRREIQIVFQDPYSSLNPRMKVRDIIAEPLENFGAGRREIQARVDEVMDIVKLPIAYADRYPHAFSGGQRQRIGIARALALKPKLIVCDEAVSALDVSVQAQILNLLSDIQRQTNVTLVFISHNLGVIRFLSHRVAVMYLGRIVELAPEAALFDAPQHPYTRALISAIPEPDVSRRGQRQVLEGDIPSPIDPPPGCPFHLRCPKAQEQCRNAAPKLQGIAPRHSVACHFPG</sequence>
<evidence type="ECO:0000256" key="2">
    <source>
        <dbReference type="ARBA" id="ARBA00005417"/>
    </source>
</evidence>
<accession>A0A967EVI1</accession>
<dbReference type="GO" id="GO:0055085">
    <property type="term" value="P:transmembrane transport"/>
    <property type="evidence" value="ECO:0007669"/>
    <property type="project" value="UniProtKB-ARBA"/>
</dbReference>
<dbReference type="InterPro" id="IPR013563">
    <property type="entry name" value="Oligopep_ABC_C"/>
</dbReference>
<dbReference type="GO" id="GO:0005886">
    <property type="term" value="C:plasma membrane"/>
    <property type="evidence" value="ECO:0007669"/>
    <property type="project" value="UniProtKB-SubCell"/>
</dbReference>